<gene>
    <name evidence="1" type="ORF">C4B59_02070</name>
</gene>
<reference evidence="1" key="1">
    <citation type="submission" date="2018-01" db="EMBL/GenBank/DDBJ databases">
        <authorList>
            <person name="Krukenberg V."/>
        </authorList>
    </citation>
    <scope>NUCLEOTIDE SEQUENCE</scope>
    <source>
        <strain evidence="1">E20ANME2</strain>
    </source>
</reference>
<name>A0AC61L6J5_9EURY</name>
<proteinExistence type="predicted"/>
<dbReference type="EMBL" id="PQXF01000002">
    <property type="protein sequence ID" value="PXF62029.1"/>
    <property type="molecule type" value="Genomic_DNA"/>
</dbReference>
<organism evidence="1 2">
    <name type="scientific">Candidatus Methanogaster sp</name>
    <dbReference type="NCBI Taxonomy" id="3386292"/>
    <lineage>
        <taxon>Archaea</taxon>
        <taxon>Methanobacteriati</taxon>
        <taxon>Methanobacteriota</taxon>
        <taxon>Stenosarchaea group</taxon>
        <taxon>Methanomicrobia</taxon>
        <taxon>Methanosarcinales</taxon>
        <taxon>ANME-2 cluster</taxon>
        <taxon>Candidatus Methanogasteraceae</taxon>
        <taxon>Candidatus Methanogaster</taxon>
    </lineage>
</organism>
<dbReference type="Proteomes" id="UP000248329">
    <property type="component" value="Unassembled WGS sequence"/>
</dbReference>
<evidence type="ECO:0000313" key="2">
    <source>
        <dbReference type="Proteomes" id="UP000248329"/>
    </source>
</evidence>
<accession>A0AC61L6J5</accession>
<comment type="caution">
    <text evidence="1">The sequence shown here is derived from an EMBL/GenBank/DDBJ whole genome shotgun (WGS) entry which is preliminary data.</text>
</comment>
<protein>
    <submittedName>
        <fullName evidence="1">Uncharacterized protein</fullName>
    </submittedName>
</protein>
<evidence type="ECO:0000313" key="1">
    <source>
        <dbReference type="EMBL" id="PXF62029.1"/>
    </source>
</evidence>
<sequence length="323" mass="37480">MFRKCGYLKKLRNKLDVLHGIDYLNSWTLFGIHDTAILVRSDGRLDNAVSAVDNWVDDCNREKKSIEKYLSKQLKYKLLSECRSICDSCECGPDNDFKIFKCWLDPLIPIYINEKLIESDGGVFLIMYVRFYPESVNLMLNGSKSNENSQNIYEYFKDDGTMALFHGFGLFDVIIITKKNNYKEIKETMIETPKKSKIPISNIHSLISIPSSLNNTGYEEENGLNCSMMLKIRMMPDVEESKIWNRIKKLAKTCELEGLCIKESKVTDRHCPLYTSFRPGFFDVAIDFRFKEIENLNDFIMVIEYMTFVEDTATVISYDTDLT</sequence>